<keyword evidence="6" id="KW-1185">Reference proteome</keyword>
<sequence>MPASTLDERTALIVVDLQHGTVDGPSVVPTGPVVANAARLAAAFRAHDLPVVVATVRGGPPGRIGVLQGRPSPATDLGEVVPGLGTAPGDLHVTRTGWSAFAGTSLAGLLRERGVTQVVVVGMATGIGVESTARQAYDLGLHVTVVQDAVADRFAQGHERALGLVLPMLGEVATTDEVVALLDARAS</sequence>
<dbReference type="InterPro" id="IPR000868">
    <property type="entry name" value="Isochorismatase-like_dom"/>
</dbReference>
<dbReference type="SUPFAM" id="SSF52499">
    <property type="entry name" value="Isochorismatase-like hydrolases"/>
    <property type="match status" value="1"/>
</dbReference>
<dbReference type="Pfam" id="PF00857">
    <property type="entry name" value="Isochorismatase"/>
    <property type="match status" value="1"/>
</dbReference>
<evidence type="ECO:0000313" key="5">
    <source>
        <dbReference type="Proteomes" id="UP000577956"/>
    </source>
</evidence>
<dbReference type="PANTHER" id="PTHR43540:SF7">
    <property type="entry name" value="ISOCHORISMATASE FAMILY PROTEIN YECD"/>
    <property type="match status" value="1"/>
</dbReference>
<accession>A0A7Y9FEV7</accession>
<protein>
    <submittedName>
        <fullName evidence="3">Hydrolase</fullName>
    </submittedName>
    <submittedName>
        <fullName evidence="4">Nicotinamidase-related amidase</fullName>
    </submittedName>
</protein>
<evidence type="ECO:0000259" key="2">
    <source>
        <dbReference type="Pfam" id="PF00857"/>
    </source>
</evidence>
<dbReference type="GO" id="GO:0016787">
    <property type="term" value="F:hydrolase activity"/>
    <property type="evidence" value="ECO:0007669"/>
    <property type="project" value="UniProtKB-KW"/>
</dbReference>
<comment type="caution">
    <text evidence="4">The sequence shown here is derived from an EMBL/GenBank/DDBJ whole genome shotgun (WGS) entry which is preliminary data.</text>
</comment>
<dbReference type="EMBL" id="JACCBK010000001">
    <property type="protein sequence ID" value="NYD85717.1"/>
    <property type="molecule type" value="Genomic_DNA"/>
</dbReference>
<dbReference type="PANTHER" id="PTHR43540">
    <property type="entry name" value="PEROXYUREIDOACRYLATE/UREIDOACRYLATE AMIDOHYDROLASE-RELATED"/>
    <property type="match status" value="1"/>
</dbReference>
<organism evidence="4 5">
    <name type="scientific">Cellulomonas oligotrophica</name>
    <dbReference type="NCBI Taxonomy" id="931536"/>
    <lineage>
        <taxon>Bacteria</taxon>
        <taxon>Bacillati</taxon>
        <taxon>Actinomycetota</taxon>
        <taxon>Actinomycetes</taxon>
        <taxon>Micrococcales</taxon>
        <taxon>Cellulomonadaceae</taxon>
        <taxon>Cellulomonas</taxon>
    </lineage>
</organism>
<dbReference type="EMBL" id="BONN01000001">
    <property type="protein sequence ID" value="GIG31275.1"/>
    <property type="molecule type" value="Genomic_DNA"/>
</dbReference>
<dbReference type="Proteomes" id="UP000618382">
    <property type="component" value="Unassembled WGS sequence"/>
</dbReference>
<proteinExistence type="predicted"/>
<dbReference type="CDD" id="cd00431">
    <property type="entry name" value="cysteine_hydrolases"/>
    <property type="match status" value="1"/>
</dbReference>
<name>A0A7Y9FEV7_9CELL</name>
<evidence type="ECO:0000256" key="1">
    <source>
        <dbReference type="ARBA" id="ARBA00022801"/>
    </source>
</evidence>
<keyword evidence="1 3" id="KW-0378">Hydrolase</keyword>
<evidence type="ECO:0000313" key="3">
    <source>
        <dbReference type="EMBL" id="GIG31275.1"/>
    </source>
</evidence>
<dbReference type="RefSeq" id="WP_140457480.1">
    <property type="nucleotide sequence ID" value="NZ_BAABFI010000027.1"/>
</dbReference>
<evidence type="ECO:0000313" key="4">
    <source>
        <dbReference type="EMBL" id="NYD85717.1"/>
    </source>
</evidence>
<feature type="domain" description="Isochorismatase-like" evidence="2">
    <location>
        <begin position="10"/>
        <end position="177"/>
    </location>
</feature>
<gene>
    <name evidence="4" type="ORF">BKA21_001266</name>
    <name evidence="3" type="ORF">Col01nite_04340</name>
</gene>
<dbReference type="InterPro" id="IPR036380">
    <property type="entry name" value="Isochorismatase-like_sf"/>
</dbReference>
<reference evidence="4 5" key="1">
    <citation type="submission" date="2020-07" db="EMBL/GenBank/DDBJ databases">
        <title>Sequencing the genomes of 1000 actinobacteria strains.</title>
        <authorList>
            <person name="Klenk H.-P."/>
        </authorList>
    </citation>
    <scope>NUCLEOTIDE SEQUENCE [LARGE SCALE GENOMIC DNA]</scope>
    <source>
        <strain evidence="4 5">DSM 24482</strain>
    </source>
</reference>
<dbReference type="Proteomes" id="UP000577956">
    <property type="component" value="Unassembled WGS sequence"/>
</dbReference>
<dbReference type="InterPro" id="IPR050272">
    <property type="entry name" value="Isochorismatase-like_hydrls"/>
</dbReference>
<evidence type="ECO:0000313" key="6">
    <source>
        <dbReference type="Proteomes" id="UP000618382"/>
    </source>
</evidence>
<dbReference type="Gene3D" id="3.40.50.850">
    <property type="entry name" value="Isochorismatase-like"/>
    <property type="match status" value="1"/>
</dbReference>
<reference evidence="3 6" key="2">
    <citation type="submission" date="2021-01" db="EMBL/GenBank/DDBJ databases">
        <title>Whole genome shotgun sequence of Cellulomonas oligotrophica NBRC 109435.</title>
        <authorList>
            <person name="Komaki H."/>
            <person name="Tamura T."/>
        </authorList>
    </citation>
    <scope>NUCLEOTIDE SEQUENCE [LARGE SCALE GENOMIC DNA]</scope>
    <source>
        <strain evidence="3 6">NBRC 109435</strain>
    </source>
</reference>
<dbReference type="AlphaFoldDB" id="A0A7Y9FEV7"/>